<dbReference type="InterPro" id="IPR006143">
    <property type="entry name" value="RND_pump_MFP"/>
</dbReference>
<dbReference type="PANTHER" id="PTHR30469:SF11">
    <property type="entry name" value="BLL4320 PROTEIN"/>
    <property type="match status" value="1"/>
</dbReference>
<protein>
    <submittedName>
        <fullName evidence="5">Efflux RND transporter periplasmic adaptor subunit</fullName>
    </submittedName>
</protein>
<dbReference type="Pfam" id="PF25954">
    <property type="entry name" value="Beta-barrel_RND_2"/>
    <property type="match status" value="1"/>
</dbReference>
<reference evidence="5 6" key="1">
    <citation type="submission" date="2019-11" db="EMBL/GenBank/DDBJ databases">
        <title>Novel species isolated from a subtropical stream in China.</title>
        <authorList>
            <person name="Lu H."/>
        </authorList>
    </citation>
    <scope>NUCLEOTIDE SEQUENCE [LARGE SCALE GENOMIC DNA]</scope>
    <source>
        <strain evidence="5 6">FT80W</strain>
    </source>
</reference>
<gene>
    <name evidence="5" type="ORF">GJ699_11015</name>
</gene>
<dbReference type="EMBL" id="WKJK01000005">
    <property type="protein sequence ID" value="MRW90517.1"/>
    <property type="molecule type" value="Genomic_DNA"/>
</dbReference>
<dbReference type="Gene3D" id="1.10.287.470">
    <property type="entry name" value="Helix hairpin bin"/>
    <property type="match status" value="1"/>
</dbReference>
<dbReference type="Proteomes" id="UP000433309">
    <property type="component" value="Unassembled WGS sequence"/>
</dbReference>
<sequence length="387" mass="41207">MAKRSTTKRMLIMVGAVILLIAVLAFGKFLQIKKLIASAPKPAAQVVTAIKVQSAEWQPQLTSVGTLSPVRGVDVTTEIAGLVRTVRFKSGDEVKAGQVLFELNADSDVAQLRALQANADLATTTLKRDKLQLSAQAISQAQVDSDEADLKSKQALAAQQKAVVDKKTIRAPFAGKLGITAVNPGQYLNPGDKLVTLQTIDTVYVDFFVPQKQLSSLSIGQKLNLSADAWPGVAFPAKVTSISPKVDTATRNVQVQATLPNAKRQLLPGMFANVSLDQGELKKYLTLPQTAITYNPYGSTVFVLAPPAGEAAKNPLKDDKGQPYLVAQQVFVTTGPTRGDQVAILTGVKEGQTVVTSGQLKLKNGTPAIIDNKVQPANSPNPTPQEH</sequence>
<dbReference type="GO" id="GO:1990281">
    <property type="term" value="C:efflux pump complex"/>
    <property type="evidence" value="ECO:0007669"/>
    <property type="project" value="TreeGrafter"/>
</dbReference>
<keyword evidence="6" id="KW-1185">Reference proteome</keyword>
<feature type="region of interest" description="Disordered" evidence="2">
    <location>
        <begin position="366"/>
        <end position="387"/>
    </location>
</feature>
<proteinExistence type="inferred from homology"/>
<dbReference type="SUPFAM" id="SSF111369">
    <property type="entry name" value="HlyD-like secretion proteins"/>
    <property type="match status" value="1"/>
</dbReference>
<dbReference type="Gene3D" id="2.40.50.100">
    <property type="match status" value="1"/>
</dbReference>
<evidence type="ECO:0000259" key="3">
    <source>
        <dbReference type="Pfam" id="PF25917"/>
    </source>
</evidence>
<dbReference type="GO" id="GO:0015562">
    <property type="term" value="F:efflux transmembrane transporter activity"/>
    <property type="evidence" value="ECO:0007669"/>
    <property type="project" value="TreeGrafter"/>
</dbReference>
<organism evidence="5 6">
    <name type="scientific">Duganella guangzhouensis</name>
    <dbReference type="NCBI Taxonomy" id="2666084"/>
    <lineage>
        <taxon>Bacteria</taxon>
        <taxon>Pseudomonadati</taxon>
        <taxon>Pseudomonadota</taxon>
        <taxon>Betaproteobacteria</taxon>
        <taxon>Burkholderiales</taxon>
        <taxon>Oxalobacteraceae</taxon>
        <taxon>Telluria group</taxon>
        <taxon>Duganella</taxon>
    </lineage>
</organism>
<comment type="caution">
    <text evidence="5">The sequence shown here is derived from an EMBL/GenBank/DDBJ whole genome shotgun (WGS) entry which is preliminary data.</text>
</comment>
<evidence type="ECO:0000313" key="5">
    <source>
        <dbReference type="EMBL" id="MRW90517.1"/>
    </source>
</evidence>
<evidence type="ECO:0000313" key="6">
    <source>
        <dbReference type="Proteomes" id="UP000433309"/>
    </source>
</evidence>
<dbReference type="InterPro" id="IPR058625">
    <property type="entry name" value="MdtA-like_BSH"/>
</dbReference>
<dbReference type="NCBIfam" id="TIGR01730">
    <property type="entry name" value="RND_mfp"/>
    <property type="match status" value="1"/>
</dbReference>
<dbReference type="PANTHER" id="PTHR30469">
    <property type="entry name" value="MULTIDRUG RESISTANCE PROTEIN MDTA"/>
    <property type="match status" value="1"/>
</dbReference>
<feature type="domain" description="Multidrug resistance protein MdtA-like barrel-sandwich hybrid" evidence="3">
    <location>
        <begin position="72"/>
        <end position="194"/>
    </location>
</feature>
<name>A0A6I2L016_9BURK</name>
<dbReference type="Gene3D" id="2.40.420.20">
    <property type="match status" value="1"/>
</dbReference>
<dbReference type="Pfam" id="PF25917">
    <property type="entry name" value="BSH_RND"/>
    <property type="match status" value="1"/>
</dbReference>
<dbReference type="InterPro" id="IPR058792">
    <property type="entry name" value="Beta-barrel_RND_2"/>
</dbReference>
<dbReference type="FunFam" id="2.40.30.170:FF:000010">
    <property type="entry name" value="Efflux RND transporter periplasmic adaptor subunit"/>
    <property type="match status" value="1"/>
</dbReference>
<feature type="domain" description="CusB-like beta-barrel" evidence="4">
    <location>
        <begin position="202"/>
        <end position="278"/>
    </location>
</feature>
<evidence type="ECO:0000259" key="4">
    <source>
        <dbReference type="Pfam" id="PF25954"/>
    </source>
</evidence>
<dbReference type="RefSeq" id="WP_154376067.1">
    <property type="nucleotide sequence ID" value="NZ_WKJK01000005.1"/>
</dbReference>
<dbReference type="AlphaFoldDB" id="A0A6I2L016"/>
<evidence type="ECO:0000256" key="2">
    <source>
        <dbReference type="SAM" id="MobiDB-lite"/>
    </source>
</evidence>
<accession>A0A6I2L016</accession>
<dbReference type="Gene3D" id="2.40.30.170">
    <property type="match status" value="1"/>
</dbReference>
<comment type="similarity">
    <text evidence="1">Belongs to the membrane fusion protein (MFP) (TC 8.A.1) family.</text>
</comment>
<evidence type="ECO:0000256" key="1">
    <source>
        <dbReference type="ARBA" id="ARBA00009477"/>
    </source>
</evidence>